<reference evidence="1 2" key="1">
    <citation type="submission" date="2020-07" db="EMBL/GenBank/DDBJ databases">
        <title>Sequencing the genomes of 1000 actinobacteria strains.</title>
        <authorList>
            <person name="Klenk H.-P."/>
        </authorList>
    </citation>
    <scope>NUCLEOTIDE SEQUENCE [LARGE SCALE GENOMIC DNA]</scope>
    <source>
        <strain evidence="1 2">DSM 8598</strain>
    </source>
</reference>
<dbReference type="RefSeq" id="WP_179550179.1">
    <property type="nucleotide sequence ID" value="NZ_JACCFI010000001.1"/>
</dbReference>
<evidence type="ECO:0000313" key="2">
    <source>
        <dbReference type="Proteomes" id="UP000549066"/>
    </source>
</evidence>
<keyword evidence="2" id="KW-1185">Reference proteome</keyword>
<gene>
    <name evidence="1" type="ORF">BJY17_000737</name>
</gene>
<accession>A0A852WUL2</accession>
<name>A0A852WUL2_9MICO</name>
<dbReference type="EMBL" id="JACCFI010000001">
    <property type="protein sequence ID" value="NYG19990.1"/>
    <property type="molecule type" value="Genomic_DNA"/>
</dbReference>
<evidence type="ECO:0000313" key="1">
    <source>
        <dbReference type="EMBL" id="NYG19990.1"/>
    </source>
</evidence>
<organism evidence="1 2">
    <name type="scientific">Agromyces hippuratus</name>
    <dbReference type="NCBI Taxonomy" id="286438"/>
    <lineage>
        <taxon>Bacteria</taxon>
        <taxon>Bacillati</taxon>
        <taxon>Actinomycetota</taxon>
        <taxon>Actinomycetes</taxon>
        <taxon>Micrococcales</taxon>
        <taxon>Microbacteriaceae</taxon>
        <taxon>Agromyces</taxon>
    </lineage>
</organism>
<dbReference type="Proteomes" id="UP000549066">
    <property type="component" value="Unassembled WGS sequence"/>
</dbReference>
<sequence>MDFVNWFKPYRDQLVHAIGRLDGTENFAFKLGALPEGKRFNELGSNGWRPDQYVQCAGRADALAIEVRRQNLDGSFSQLAVGRGGPRDGEPVVRVPYGDGHSVLVYDDEVFGQAEAVEIFHRYFQTGEVGEAYMLREIDLG</sequence>
<dbReference type="AlphaFoldDB" id="A0A852WUL2"/>
<protein>
    <submittedName>
        <fullName evidence="1">Uncharacterized protein</fullName>
    </submittedName>
</protein>
<comment type="caution">
    <text evidence="1">The sequence shown here is derived from an EMBL/GenBank/DDBJ whole genome shotgun (WGS) entry which is preliminary data.</text>
</comment>
<proteinExistence type="predicted"/>